<dbReference type="Gene3D" id="3.40.50.1240">
    <property type="entry name" value="Phosphoglycerate mutase-like"/>
    <property type="match status" value="1"/>
</dbReference>
<gene>
    <name evidence="1" type="ORF">KAOT1_05347</name>
</gene>
<dbReference type="SUPFAM" id="SSF52799">
    <property type="entry name" value="(Phosphotyrosine protein) phosphatases II"/>
    <property type="match status" value="1"/>
</dbReference>
<evidence type="ECO:0000313" key="2">
    <source>
        <dbReference type="Proteomes" id="UP000002945"/>
    </source>
</evidence>
<protein>
    <recommendedName>
        <fullName evidence="3">Tyrosine specific protein phosphatases domain-containing protein</fullName>
    </recommendedName>
</protein>
<accession>A9E061</accession>
<comment type="caution">
    <text evidence="1">The sequence shown here is derived from an EMBL/GenBank/DDBJ whole genome shotgun (WGS) entry which is preliminary data.</text>
</comment>
<dbReference type="InterPro" id="IPR029021">
    <property type="entry name" value="Prot-tyrosine_phosphatase-like"/>
</dbReference>
<dbReference type="Proteomes" id="UP000002945">
    <property type="component" value="Unassembled WGS sequence"/>
</dbReference>
<organism evidence="1 2">
    <name type="scientific">Kordia algicida OT-1</name>
    <dbReference type="NCBI Taxonomy" id="391587"/>
    <lineage>
        <taxon>Bacteria</taxon>
        <taxon>Pseudomonadati</taxon>
        <taxon>Bacteroidota</taxon>
        <taxon>Flavobacteriia</taxon>
        <taxon>Flavobacteriales</taxon>
        <taxon>Flavobacteriaceae</taxon>
        <taxon>Kordia</taxon>
    </lineage>
</organism>
<evidence type="ECO:0008006" key="3">
    <source>
        <dbReference type="Google" id="ProtNLM"/>
    </source>
</evidence>
<dbReference type="STRING" id="391587.KAOT1_05347"/>
<dbReference type="HOGENOM" id="CLU_661872_0_0_10"/>
<dbReference type="SUPFAM" id="SSF53254">
    <property type="entry name" value="Phosphoglycerate mutase-like"/>
    <property type="match status" value="1"/>
</dbReference>
<dbReference type="RefSeq" id="WP_007093638.1">
    <property type="nucleotide sequence ID" value="NZ_CP142125.1"/>
</dbReference>
<keyword evidence="2" id="KW-1185">Reference proteome</keyword>
<evidence type="ECO:0000313" key="1">
    <source>
        <dbReference type="EMBL" id="EDP95803.1"/>
    </source>
</evidence>
<dbReference type="EMBL" id="ABIB01000006">
    <property type="protein sequence ID" value="EDP95803.1"/>
    <property type="molecule type" value="Genomic_DNA"/>
</dbReference>
<reference evidence="1 2" key="1">
    <citation type="journal article" date="2011" name="J. Bacteriol.">
        <title>Genome sequence of the algicidal bacterium Kordia algicida OT-1.</title>
        <authorList>
            <person name="Lee H.S."/>
            <person name="Kang S.G."/>
            <person name="Kwon K.K."/>
            <person name="Lee J.H."/>
            <person name="Kim S.J."/>
        </authorList>
    </citation>
    <scope>NUCLEOTIDE SEQUENCE [LARGE SCALE GENOMIC DNA]</scope>
    <source>
        <strain evidence="1 2">OT-1</strain>
    </source>
</reference>
<dbReference type="AlphaFoldDB" id="A9E061"/>
<dbReference type="eggNOG" id="COG2062">
    <property type="taxonomic scope" value="Bacteria"/>
</dbReference>
<proteinExistence type="predicted"/>
<name>A9E061_9FLAO</name>
<sequence length="415" mass="46586">MGYPREILIIRHAEKPADIKNENLATKGYERAAALAYYLPDAFGSIDHIFAAGVGHKSHSERPRETVTPLAERLNKKVHDSFLKYQYQEMISHIFSDDKYTDSTIVIAWQHTDIEAISNAFGAQNVPTSKWPGDCFDLVWKLTYNGDKTYSLTQIPQLLMYGDSNDIIVDPVKLSFCEELQNVDPGVFFGTQLPIPIGNFSNTAMTCIFQIPATNVPEGLQTQFIFVGATFLLSEQSIIDNQIAGVLNVADEENNASDLQIPFSDPQVDKRAALPFQLADDEHYYLNQLGKVGLVDGNENDMMTLVAAVQEVEQLLNAPSPTKQKANGVKNFFAQGNLVIHSKHGGSRSVTIAALYIYYKYYVNTETSFEMIYKNIICLRWNYATNNHPTQGICENAFKVLNTYEALFPEPIRKN</sequence>
<dbReference type="InterPro" id="IPR029033">
    <property type="entry name" value="His_PPase_superfam"/>
</dbReference>
<dbReference type="Gene3D" id="3.90.190.10">
    <property type="entry name" value="Protein tyrosine phosphatase superfamily"/>
    <property type="match status" value="1"/>
</dbReference>
<dbReference type="OrthoDB" id="8448116at2"/>